<evidence type="ECO:0000256" key="5">
    <source>
        <dbReference type="ARBA" id="ARBA00023136"/>
    </source>
</evidence>
<dbReference type="Pfam" id="PF10035">
    <property type="entry name" value="DUF2179"/>
    <property type="match status" value="1"/>
</dbReference>
<dbReference type="Proteomes" id="UP000012317">
    <property type="component" value="Unassembled WGS sequence"/>
</dbReference>
<dbReference type="AlphaFoldDB" id="N1WSH1"/>
<evidence type="ECO:0000313" key="9">
    <source>
        <dbReference type="Proteomes" id="UP000012317"/>
    </source>
</evidence>
<feature type="transmembrane region" description="Helical" evidence="6">
    <location>
        <begin position="93"/>
        <end position="110"/>
    </location>
</feature>
<evidence type="ECO:0000256" key="1">
    <source>
        <dbReference type="ARBA" id="ARBA00004651"/>
    </source>
</evidence>
<feature type="domain" description="DUF2179" evidence="7">
    <location>
        <begin position="235"/>
        <end position="292"/>
    </location>
</feature>
<feature type="transmembrane region" description="Helical" evidence="6">
    <location>
        <begin position="159"/>
        <end position="180"/>
    </location>
</feature>
<dbReference type="InterPro" id="IPR019264">
    <property type="entry name" value="DUF2179"/>
</dbReference>
<dbReference type="PANTHER" id="PTHR33545">
    <property type="entry name" value="UPF0750 MEMBRANE PROTEIN YITT-RELATED"/>
    <property type="match status" value="1"/>
</dbReference>
<dbReference type="InterPro" id="IPR015867">
    <property type="entry name" value="N-reg_PII/ATP_PRibTrfase_C"/>
</dbReference>
<evidence type="ECO:0000256" key="2">
    <source>
        <dbReference type="ARBA" id="ARBA00022475"/>
    </source>
</evidence>
<dbReference type="InterPro" id="IPR003740">
    <property type="entry name" value="YitT"/>
</dbReference>
<sequence length="312" mass="34249">MLFLGTIQVFKLKSIQISTMKRILSEIFQIAIGIFLASIGLKMFLLPNGFLDGGATGIAILLSELFDIDISFILLLVSIPFLILAWFSLSRRIFTKSLISIILLAVIIHFENFASITEDKLLIAIFGGLFLGAGIGLTIRNGAVLDGSEILGIFLNDRLGISIGRVILFFNVILFGATALLLSLEIAMYSILTFIVTAKVIDLMIEGFEDYVGLMIISKNTNSINEGLIRIVGTGTTLYQGAGGFGKRGTQPKNDIIHTVINRVDIRRTYNLIDAIDKKAFIIEFDVNHIKGGIYTKVLSREGLKKLSPTKN</sequence>
<dbReference type="EMBL" id="APLF01000004">
    <property type="protein sequence ID" value="EMY81940.1"/>
    <property type="molecule type" value="Genomic_DNA"/>
</dbReference>
<organism evidence="8 9">
    <name type="scientific">Psychroflexus gondwanensis ACAM 44</name>
    <dbReference type="NCBI Taxonomy" id="1189619"/>
    <lineage>
        <taxon>Bacteria</taxon>
        <taxon>Pseudomonadati</taxon>
        <taxon>Bacteroidota</taxon>
        <taxon>Flavobacteriia</taxon>
        <taxon>Flavobacteriales</taxon>
        <taxon>Flavobacteriaceae</taxon>
        <taxon>Psychroflexus</taxon>
    </lineage>
</organism>
<dbReference type="Gene3D" id="3.30.70.120">
    <property type="match status" value="1"/>
</dbReference>
<gene>
    <name evidence="8" type="ORF">pgond44_05350</name>
</gene>
<dbReference type="eggNOG" id="COG1284">
    <property type="taxonomic scope" value="Bacteria"/>
</dbReference>
<dbReference type="PIRSF" id="PIRSF006483">
    <property type="entry name" value="Membrane_protein_YitT"/>
    <property type="match status" value="1"/>
</dbReference>
<keyword evidence="4 6" id="KW-1133">Transmembrane helix</keyword>
<reference evidence="8 9" key="1">
    <citation type="journal article" date="2014" name="Genome Biol. Evol.">
        <title>Extensive gene acquisition in the extremely psychrophilic bacterial species Psychroflexus torquis and the link to sea-ice ecosystem specialism.</title>
        <authorList>
            <person name="Feng S."/>
            <person name="Powell S.M."/>
            <person name="Wilson R."/>
            <person name="Bowman J.P."/>
        </authorList>
    </citation>
    <scope>NUCLEOTIDE SEQUENCE [LARGE SCALE GENOMIC DNA]</scope>
    <source>
        <strain evidence="8 9">ACAM 44</strain>
    </source>
</reference>
<comment type="subcellular location">
    <subcellularLocation>
        <location evidence="1">Cell membrane</location>
        <topology evidence="1">Multi-pass membrane protein</topology>
    </subcellularLocation>
</comment>
<evidence type="ECO:0000259" key="7">
    <source>
        <dbReference type="Pfam" id="PF10035"/>
    </source>
</evidence>
<feature type="transmembrane region" description="Helical" evidence="6">
    <location>
        <begin position="23"/>
        <end position="45"/>
    </location>
</feature>
<feature type="transmembrane region" description="Helical" evidence="6">
    <location>
        <begin position="65"/>
        <end position="86"/>
    </location>
</feature>
<proteinExistence type="predicted"/>
<dbReference type="Pfam" id="PF02588">
    <property type="entry name" value="YitT_membrane"/>
    <property type="match status" value="1"/>
</dbReference>
<dbReference type="PANTHER" id="PTHR33545:SF3">
    <property type="entry name" value="UPF0750 MEMBRANE PROTEIN YQFU"/>
    <property type="match status" value="1"/>
</dbReference>
<evidence type="ECO:0000256" key="6">
    <source>
        <dbReference type="SAM" id="Phobius"/>
    </source>
</evidence>
<dbReference type="CDD" id="cd16380">
    <property type="entry name" value="YitT_C"/>
    <property type="match status" value="1"/>
</dbReference>
<dbReference type="GO" id="GO:0005886">
    <property type="term" value="C:plasma membrane"/>
    <property type="evidence" value="ECO:0007669"/>
    <property type="project" value="UniProtKB-SubCell"/>
</dbReference>
<keyword evidence="2" id="KW-1003">Cell membrane</keyword>
<evidence type="ECO:0000256" key="4">
    <source>
        <dbReference type="ARBA" id="ARBA00022989"/>
    </source>
</evidence>
<accession>N1WSH1</accession>
<evidence type="ECO:0000313" key="8">
    <source>
        <dbReference type="EMBL" id="EMY81940.1"/>
    </source>
</evidence>
<name>N1WSH1_9FLAO</name>
<keyword evidence="5 6" id="KW-0472">Membrane</keyword>
<keyword evidence="9" id="KW-1185">Reference proteome</keyword>
<protein>
    <submittedName>
        <fullName evidence="8">Permease, putative</fullName>
    </submittedName>
</protein>
<dbReference type="InterPro" id="IPR051461">
    <property type="entry name" value="UPF0750_membrane"/>
</dbReference>
<feature type="transmembrane region" description="Helical" evidence="6">
    <location>
        <begin position="122"/>
        <end position="139"/>
    </location>
</feature>
<evidence type="ECO:0000256" key="3">
    <source>
        <dbReference type="ARBA" id="ARBA00022692"/>
    </source>
</evidence>
<comment type="caution">
    <text evidence="8">The sequence shown here is derived from an EMBL/GenBank/DDBJ whole genome shotgun (WGS) entry which is preliminary data.</text>
</comment>
<keyword evidence="3 6" id="KW-0812">Transmembrane</keyword>